<dbReference type="Gene3D" id="3.90.1200.10">
    <property type="match status" value="1"/>
</dbReference>
<dbReference type="EMBL" id="CP041666">
    <property type="protein sequence ID" value="QDP40731.1"/>
    <property type="molecule type" value="Genomic_DNA"/>
</dbReference>
<keyword evidence="2" id="KW-1185">Reference proteome</keyword>
<proteinExistence type="predicted"/>
<name>A0A516KH47_9BACI</name>
<sequence length="321" mass="38677">MRKKVIHNHPFNGDNSFKSCLSSFLEENGKLSTSTIQQWKENVFYVADMDRKGFVLKAYEDKKTPIQQWRFFMKNQSPVIQPFCAFPNGEKILRWKKKYWTIQTCLVGEKLTFEDERDRRDAVDTVKIFHKDIKSIQIKNPTIRVDYEQKCRLRLRKFWTTKETFERFGFSYLFHEITQATSMLIRQWSSYRSIIEGEKKDWIHGDLAAHNFIRIKEGKVRLIDFDLLGKASTSYDYMQLGQRFLEHIHYDIPQLLTYKLCSEYQIRPYLIGVAIPMDHMREWLHFIGKLPMNDTVFSYLSELERSWSDRKQFIHEVLTYW</sequence>
<accession>A0A516KH47</accession>
<evidence type="ECO:0000313" key="1">
    <source>
        <dbReference type="EMBL" id="QDP40731.1"/>
    </source>
</evidence>
<evidence type="ECO:0000313" key="2">
    <source>
        <dbReference type="Proteomes" id="UP000315215"/>
    </source>
</evidence>
<dbReference type="KEGG" id="aqt:FN924_11360"/>
<organism evidence="1 2">
    <name type="scientific">Radiobacillus deserti</name>
    <dbReference type="NCBI Taxonomy" id="2594883"/>
    <lineage>
        <taxon>Bacteria</taxon>
        <taxon>Bacillati</taxon>
        <taxon>Bacillota</taxon>
        <taxon>Bacilli</taxon>
        <taxon>Bacillales</taxon>
        <taxon>Bacillaceae</taxon>
        <taxon>Radiobacillus</taxon>
    </lineage>
</organism>
<gene>
    <name evidence="1" type="ORF">FN924_11360</name>
</gene>
<dbReference type="InterPro" id="IPR011009">
    <property type="entry name" value="Kinase-like_dom_sf"/>
</dbReference>
<dbReference type="Proteomes" id="UP000315215">
    <property type="component" value="Chromosome"/>
</dbReference>
<dbReference type="AlphaFoldDB" id="A0A516KH47"/>
<reference evidence="1 2" key="1">
    <citation type="submission" date="2019-07" db="EMBL/GenBank/DDBJ databases">
        <authorList>
            <person name="Li J."/>
        </authorList>
    </citation>
    <scope>NUCLEOTIDE SEQUENCE [LARGE SCALE GENOMIC DNA]</scope>
    <source>
        <strain evidence="1 2">TKL69</strain>
    </source>
</reference>
<dbReference type="SUPFAM" id="SSF56112">
    <property type="entry name" value="Protein kinase-like (PK-like)"/>
    <property type="match status" value="1"/>
</dbReference>
<protein>
    <recommendedName>
        <fullName evidence="3">Phosphotransferase</fullName>
    </recommendedName>
</protein>
<evidence type="ECO:0008006" key="3">
    <source>
        <dbReference type="Google" id="ProtNLM"/>
    </source>
</evidence>